<dbReference type="EMBL" id="ML986666">
    <property type="protein sequence ID" value="KAF2261033.1"/>
    <property type="molecule type" value="Genomic_DNA"/>
</dbReference>
<evidence type="ECO:0000313" key="2">
    <source>
        <dbReference type="Proteomes" id="UP000800093"/>
    </source>
</evidence>
<sequence>MLSIALASPTALANIQLLAIPNPSDMKTHSPLCFLSRFHCQQRNLERQSTAFLRWDCLEDTDMIYKAWPGYGRGCDGPIELVAQTNGKVVWVFGFLRKTVLEQFRLNIIQDSSPRECNCAIASAGVDHNRLYQERICRKRAKHFFISHRSMKSRKGKWEVAPEANK</sequence>
<protein>
    <submittedName>
        <fullName evidence="1">Uncharacterized protein</fullName>
    </submittedName>
</protein>
<dbReference type="AlphaFoldDB" id="A0A9P4K505"/>
<reference evidence="2" key="1">
    <citation type="journal article" date="2020" name="Stud. Mycol.">
        <title>101 Dothideomycetes genomes: A test case for predicting lifestyles and emergence of pathogens.</title>
        <authorList>
            <person name="Haridas S."/>
            <person name="Albert R."/>
            <person name="Binder M."/>
            <person name="Bloem J."/>
            <person name="LaButti K."/>
            <person name="Salamov A."/>
            <person name="Andreopoulos B."/>
            <person name="Baker S."/>
            <person name="Barry K."/>
            <person name="Bills G."/>
            <person name="Bluhm B."/>
            <person name="Cannon C."/>
            <person name="Castanera R."/>
            <person name="Culley D."/>
            <person name="Daum C."/>
            <person name="Ezra D."/>
            <person name="Gonzalez J."/>
            <person name="Henrissat B."/>
            <person name="Kuo A."/>
            <person name="Liang C."/>
            <person name="Lipzen A."/>
            <person name="Lutzoni F."/>
            <person name="Magnuson J."/>
            <person name="Mondo S."/>
            <person name="Nolan M."/>
            <person name="Ohm R."/>
            <person name="Pangilinan J."/>
            <person name="Park H.-J."/>
            <person name="Ramirez L."/>
            <person name="Alfaro M."/>
            <person name="Sun H."/>
            <person name="Tritt A."/>
            <person name="Yoshinaga Y."/>
            <person name="Zwiers L.-H."/>
            <person name="Turgeon B."/>
            <person name="Goodwin S."/>
            <person name="Spatafora J."/>
            <person name="Crous P."/>
            <person name="Grigoriev I."/>
        </authorList>
    </citation>
    <scope>NUCLEOTIDE SEQUENCE [LARGE SCALE GENOMIC DNA]</scope>
    <source>
        <strain evidence="2">CBS 304.66</strain>
    </source>
</reference>
<comment type="caution">
    <text evidence="1">The sequence shown here is derived from an EMBL/GenBank/DDBJ whole genome shotgun (WGS) entry which is preliminary data.</text>
</comment>
<dbReference type="Proteomes" id="UP000800093">
    <property type="component" value="Unassembled WGS sequence"/>
</dbReference>
<organism evidence="1 2">
    <name type="scientific">Lojkania enalia</name>
    <dbReference type="NCBI Taxonomy" id="147567"/>
    <lineage>
        <taxon>Eukaryota</taxon>
        <taxon>Fungi</taxon>
        <taxon>Dikarya</taxon>
        <taxon>Ascomycota</taxon>
        <taxon>Pezizomycotina</taxon>
        <taxon>Dothideomycetes</taxon>
        <taxon>Pleosporomycetidae</taxon>
        <taxon>Pleosporales</taxon>
        <taxon>Pleosporales incertae sedis</taxon>
        <taxon>Lojkania</taxon>
    </lineage>
</organism>
<proteinExistence type="predicted"/>
<name>A0A9P4K505_9PLEO</name>
<keyword evidence="2" id="KW-1185">Reference proteome</keyword>
<evidence type="ECO:0000313" key="1">
    <source>
        <dbReference type="EMBL" id="KAF2261033.1"/>
    </source>
</evidence>
<accession>A0A9P4K505</accession>
<gene>
    <name evidence="1" type="ORF">CC78DRAFT_619708</name>
</gene>